<keyword evidence="2" id="KW-1185">Reference proteome</keyword>
<name>A0ABP8WQ47_9MICO</name>
<dbReference type="Proteomes" id="UP001500843">
    <property type="component" value="Unassembled WGS sequence"/>
</dbReference>
<reference evidence="2" key="1">
    <citation type="journal article" date="2019" name="Int. J. Syst. Evol. Microbiol.">
        <title>The Global Catalogue of Microorganisms (GCM) 10K type strain sequencing project: providing services to taxonomists for standard genome sequencing and annotation.</title>
        <authorList>
            <consortium name="The Broad Institute Genomics Platform"/>
            <consortium name="The Broad Institute Genome Sequencing Center for Infectious Disease"/>
            <person name="Wu L."/>
            <person name="Ma J."/>
        </authorList>
    </citation>
    <scope>NUCLEOTIDE SEQUENCE [LARGE SCALE GENOMIC DNA]</scope>
    <source>
        <strain evidence="2">JCM 17975</strain>
    </source>
</reference>
<gene>
    <name evidence="1" type="ORF">GCM10023198_10860</name>
</gene>
<evidence type="ECO:0000313" key="2">
    <source>
        <dbReference type="Proteomes" id="UP001500843"/>
    </source>
</evidence>
<proteinExistence type="predicted"/>
<sequence>MVLSLPELVDSSLLVFATEEQLDLPRHHFDPVTLHEVLDDVPVAQAYRTELAGRPDRDTPDVLAVLVPLTRWLAPEADDPDSALAEAERLGWLAVRLNGGPGDDAAAAHSNASDVPLGSVPSLLRLAHVLQWRHRFPEADLLFGLALEAAHYYGEHAASIEHAHRLEYCALQHWGKCRYDQALEVHADQARPYLGEALALFERALELRVEAGAAPEHVAATREAISAARDRLAELGA</sequence>
<evidence type="ECO:0000313" key="1">
    <source>
        <dbReference type="EMBL" id="GAA4693203.1"/>
    </source>
</evidence>
<evidence type="ECO:0008006" key="3">
    <source>
        <dbReference type="Google" id="ProtNLM"/>
    </source>
</evidence>
<dbReference type="EMBL" id="BAABHM010000006">
    <property type="protein sequence ID" value="GAA4693203.1"/>
    <property type="molecule type" value="Genomic_DNA"/>
</dbReference>
<protein>
    <recommendedName>
        <fullName evidence="3">Tetratricopeptide repeat protein</fullName>
    </recommendedName>
</protein>
<organism evidence="1 2">
    <name type="scientific">Promicromonospora umidemergens</name>
    <dbReference type="NCBI Taxonomy" id="629679"/>
    <lineage>
        <taxon>Bacteria</taxon>
        <taxon>Bacillati</taxon>
        <taxon>Actinomycetota</taxon>
        <taxon>Actinomycetes</taxon>
        <taxon>Micrococcales</taxon>
        <taxon>Promicromonosporaceae</taxon>
        <taxon>Promicromonospora</taxon>
    </lineage>
</organism>
<comment type="caution">
    <text evidence="1">The sequence shown here is derived from an EMBL/GenBank/DDBJ whole genome shotgun (WGS) entry which is preliminary data.</text>
</comment>
<accession>A0ABP8WQ47</accession>